<dbReference type="InterPro" id="IPR036921">
    <property type="entry name" value="PurM-like_N_sf"/>
</dbReference>
<dbReference type="Pfam" id="PF02769">
    <property type="entry name" value="AIRS_C"/>
    <property type="match status" value="1"/>
</dbReference>
<feature type="domain" description="PurM-like N-terminal" evidence="12">
    <location>
        <begin position="48"/>
        <end position="167"/>
    </location>
</feature>
<evidence type="ECO:0000256" key="4">
    <source>
        <dbReference type="ARBA" id="ARBA00020367"/>
    </source>
</evidence>
<dbReference type="GO" id="GO:0006189">
    <property type="term" value="P:'de novo' IMP biosynthetic process"/>
    <property type="evidence" value="ECO:0007669"/>
    <property type="project" value="UniProtKB-UniPathway"/>
</dbReference>
<evidence type="ECO:0000256" key="10">
    <source>
        <dbReference type="ARBA" id="ARBA00033093"/>
    </source>
</evidence>
<proteinExistence type="inferred from homology"/>
<evidence type="ECO:0000256" key="1">
    <source>
        <dbReference type="ARBA" id="ARBA00004686"/>
    </source>
</evidence>
<evidence type="ECO:0000256" key="9">
    <source>
        <dbReference type="ARBA" id="ARBA00032931"/>
    </source>
</evidence>
<accession>A0A1N6S6L7</accession>
<name>A0A1N6S6L7_9FLAO</name>
<dbReference type="OrthoDB" id="9802507at2"/>
<protein>
    <recommendedName>
        <fullName evidence="4">Phosphoribosylformylglycinamidine cyclo-ligase</fullName>
        <ecNumber evidence="3">6.3.3.1</ecNumber>
    </recommendedName>
    <alternativeName>
        <fullName evidence="9">AIR synthase</fullName>
    </alternativeName>
    <alternativeName>
        <fullName evidence="10">AIRS</fullName>
    </alternativeName>
    <alternativeName>
        <fullName evidence="8">Phosphoribosyl-aminoimidazole synthetase</fullName>
    </alternativeName>
</protein>
<dbReference type="PANTHER" id="PTHR10520">
    <property type="entry name" value="TRIFUNCTIONAL PURINE BIOSYNTHETIC PROTEIN ADENOSINE-3-RELATED"/>
    <property type="match status" value="1"/>
</dbReference>
<dbReference type="PANTHER" id="PTHR10520:SF12">
    <property type="entry name" value="TRIFUNCTIONAL PURINE BIOSYNTHETIC PROTEIN ADENOSINE-3"/>
    <property type="match status" value="1"/>
</dbReference>
<evidence type="ECO:0000256" key="11">
    <source>
        <dbReference type="ARBA" id="ARBA00049057"/>
    </source>
</evidence>
<dbReference type="Gene3D" id="3.90.650.10">
    <property type="entry name" value="PurM-like C-terminal domain"/>
    <property type="match status" value="1"/>
</dbReference>
<dbReference type="SUPFAM" id="SSF56042">
    <property type="entry name" value="PurM C-terminal domain-like"/>
    <property type="match status" value="1"/>
</dbReference>
<dbReference type="UniPathway" id="UPA00074">
    <property type="reaction ID" value="UER00129"/>
</dbReference>
<evidence type="ECO:0000256" key="2">
    <source>
        <dbReference type="ARBA" id="ARBA00010280"/>
    </source>
</evidence>
<dbReference type="GO" id="GO:0046084">
    <property type="term" value="P:adenine biosynthetic process"/>
    <property type="evidence" value="ECO:0007669"/>
    <property type="project" value="TreeGrafter"/>
</dbReference>
<evidence type="ECO:0000313" key="14">
    <source>
        <dbReference type="EMBL" id="SIQ36596.1"/>
    </source>
</evidence>
<dbReference type="InterPro" id="IPR016188">
    <property type="entry name" value="PurM-like_N"/>
</dbReference>
<dbReference type="Proteomes" id="UP000186953">
    <property type="component" value="Unassembled WGS sequence"/>
</dbReference>
<evidence type="ECO:0000259" key="13">
    <source>
        <dbReference type="Pfam" id="PF02769"/>
    </source>
</evidence>
<keyword evidence="15" id="KW-1185">Reference proteome</keyword>
<evidence type="ECO:0000259" key="12">
    <source>
        <dbReference type="Pfam" id="PF00586"/>
    </source>
</evidence>
<reference evidence="15" key="1">
    <citation type="submission" date="2017-01" db="EMBL/GenBank/DDBJ databases">
        <authorList>
            <person name="Varghese N."/>
            <person name="Submissions S."/>
        </authorList>
    </citation>
    <scope>NUCLEOTIDE SEQUENCE [LARGE SCALE GENOMIC DNA]</scope>
    <source>
        <strain evidence="15">DSM 15366</strain>
    </source>
</reference>
<evidence type="ECO:0000256" key="3">
    <source>
        <dbReference type="ARBA" id="ARBA00013047"/>
    </source>
</evidence>
<evidence type="ECO:0000256" key="5">
    <source>
        <dbReference type="ARBA" id="ARBA00022598"/>
    </source>
</evidence>
<dbReference type="GO" id="GO:0004641">
    <property type="term" value="F:phosphoribosylformylglycinamidine cyclo-ligase activity"/>
    <property type="evidence" value="ECO:0007669"/>
    <property type="project" value="UniProtKB-EC"/>
</dbReference>
<dbReference type="InterPro" id="IPR010918">
    <property type="entry name" value="PurM-like_C_dom"/>
</dbReference>
<dbReference type="GO" id="GO:0004637">
    <property type="term" value="F:phosphoribosylamine-glycine ligase activity"/>
    <property type="evidence" value="ECO:0007669"/>
    <property type="project" value="TreeGrafter"/>
</dbReference>
<evidence type="ECO:0000256" key="7">
    <source>
        <dbReference type="ARBA" id="ARBA00022840"/>
    </source>
</evidence>
<dbReference type="Pfam" id="PF00586">
    <property type="entry name" value="AIRS"/>
    <property type="match status" value="1"/>
</dbReference>
<dbReference type="AlphaFoldDB" id="A0A1N6S6L7"/>
<comment type="pathway">
    <text evidence="1">Purine metabolism; IMP biosynthesis via de novo pathway; 5-amino-1-(5-phospho-D-ribosyl)imidazole from N(2)-formyl-N(1)-(5-phospho-D-ribosyl)glycinamide: step 2/2.</text>
</comment>
<dbReference type="InterPro" id="IPR036676">
    <property type="entry name" value="PurM-like_C_sf"/>
</dbReference>
<comment type="catalytic activity">
    <reaction evidence="11">
        <text>2-formamido-N(1)-(5-O-phospho-beta-D-ribosyl)acetamidine + ATP = 5-amino-1-(5-phospho-beta-D-ribosyl)imidazole + ADP + phosphate + H(+)</text>
        <dbReference type="Rhea" id="RHEA:23032"/>
        <dbReference type="ChEBI" id="CHEBI:15378"/>
        <dbReference type="ChEBI" id="CHEBI:30616"/>
        <dbReference type="ChEBI" id="CHEBI:43474"/>
        <dbReference type="ChEBI" id="CHEBI:137981"/>
        <dbReference type="ChEBI" id="CHEBI:147287"/>
        <dbReference type="ChEBI" id="CHEBI:456216"/>
        <dbReference type="EC" id="6.3.3.1"/>
    </reaction>
</comment>
<dbReference type="InterPro" id="IPR004733">
    <property type="entry name" value="PurM_cligase"/>
</dbReference>
<dbReference type="EC" id="6.3.3.1" evidence="3"/>
<comment type="similarity">
    <text evidence="2">Belongs to the AIR synthase family.</text>
</comment>
<dbReference type="Gene3D" id="3.30.1330.10">
    <property type="entry name" value="PurM-like, N-terminal domain"/>
    <property type="match status" value="1"/>
</dbReference>
<evidence type="ECO:0000256" key="6">
    <source>
        <dbReference type="ARBA" id="ARBA00022741"/>
    </source>
</evidence>
<dbReference type="EMBL" id="FTMA01000001">
    <property type="protein sequence ID" value="SIQ36596.1"/>
    <property type="molecule type" value="Genomic_DNA"/>
</dbReference>
<sequence>MSTSSSERYQQRGVSASKEDVHNAIKNIDKGLFPKAFCKIVPDYLTGDDKYCLVMHADGAGTKSSLAYMYWKETGDISVWKGIAQDALIMNIDDLICVGATDNIMLSSTIGRNKNKIPGEVLSAIINGTEELINDLGKFGITIHSTGGETADVGDLVRTIIVDSTVTARLKRSDVIDNANIKAGDVIVGLESFGQANYEKEYNGGMGSNGLTSARHDVFSNYLVEKFPESFDAEVPKDLVYSGNVKLTDTVENSPVDAGKLVLSPTRTYAPIVKKILSKYSSNEIHGMIHCSGGAQTKILHFIDDLHVVKDNLFEVPPLFKLIQEQSGTDWKEMYKVFNCGHRLEFYLPEEVANDVIEISKSFGVNAQVIGRVEASDSKKLTISSNYGTFMY</sequence>
<keyword evidence="5 14" id="KW-0436">Ligase</keyword>
<dbReference type="SUPFAM" id="SSF55326">
    <property type="entry name" value="PurM N-terminal domain-like"/>
    <property type="match status" value="1"/>
</dbReference>
<feature type="domain" description="PurM-like C-terminal" evidence="13">
    <location>
        <begin position="183"/>
        <end position="382"/>
    </location>
</feature>
<evidence type="ECO:0000313" key="15">
    <source>
        <dbReference type="Proteomes" id="UP000186953"/>
    </source>
</evidence>
<organism evidence="14 15">
    <name type="scientific">Maribacter ulvicola</name>
    <dbReference type="NCBI Taxonomy" id="228959"/>
    <lineage>
        <taxon>Bacteria</taxon>
        <taxon>Pseudomonadati</taxon>
        <taxon>Bacteroidota</taxon>
        <taxon>Flavobacteriia</taxon>
        <taxon>Flavobacteriales</taxon>
        <taxon>Flavobacteriaceae</taxon>
        <taxon>Maribacter</taxon>
    </lineage>
</organism>
<keyword evidence="6" id="KW-0547">Nucleotide-binding</keyword>
<dbReference type="STRING" id="228959.SAMN05421797_1011534"/>
<gene>
    <name evidence="14" type="ORF">SAMN05421797_1011534</name>
</gene>
<evidence type="ECO:0000256" key="8">
    <source>
        <dbReference type="ARBA" id="ARBA00031908"/>
    </source>
</evidence>
<keyword evidence="7" id="KW-0067">ATP-binding</keyword>
<dbReference type="GO" id="GO:0005524">
    <property type="term" value="F:ATP binding"/>
    <property type="evidence" value="ECO:0007669"/>
    <property type="project" value="UniProtKB-KW"/>
</dbReference>
<dbReference type="GO" id="GO:0005829">
    <property type="term" value="C:cytosol"/>
    <property type="evidence" value="ECO:0007669"/>
    <property type="project" value="TreeGrafter"/>
</dbReference>
<dbReference type="RefSeq" id="WP_076547721.1">
    <property type="nucleotide sequence ID" value="NZ_FTMA01000001.1"/>
</dbReference>